<dbReference type="AlphaFoldDB" id="A0A512QL67"/>
<evidence type="ECO:0000256" key="1">
    <source>
        <dbReference type="ARBA" id="ARBA00001946"/>
    </source>
</evidence>
<keyword evidence="4 9" id="KW-0479">Metal-binding</keyword>
<dbReference type="InterPro" id="IPR019199">
    <property type="entry name" value="Virulence_VapD/CRISPR_Cas2"/>
</dbReference>
<dbReference type="Pfam" id="PF09827">
    <property type="entry name" value="CRISPR_Cas2"/>
    <property type="match status" value="1"/>
</dbReference>
<comment type="function">
    <text evidence="9">CRISPR (clustered regularly interspaced short palindromic repeat), is an adaptive immune system that provides protection against mobile genetic elements (viruses, transposable elements and conjugative plasmids). CRISPR clusters contain sequences complementary to antecedent mobile elements and target invading nucleic acids. CRISPR clusters are transcribed and processed into CRISPR RNA (crRNA). Functions as a ssRNA-specific endoribonuclease. Involved in the integration of spacer DNA into the CRISPR cassette.</text>
</comment>
<evidence type="ECO:0000256" key="7">
    <source>
        <dbReference type="ARBA" id="ARBA00022842"/>
    </source>
</evidence>
<dbReference type="GO" id="GO:0016787">
    <property type="term" value="F:hydrolase activity"/>
    <property type="evidence" value="ECO:0007669"/>
    <property type="project" value="UniProtKB-KW"/>
</dbReference>
<gene>
    <name evidence="9 10" type="primary">cas2</name>
    <name evidence="10" type="ORF">SPI02_07740</name>
</gene>
<dbReference type="InterPro" id="IPR021127">
    <property type="entry name" value="CRISPR_associated_Cas2"/>
</dbReference>
<dbReference type="Proteomes" id="UP000321736">
    <property type="component" value="Unassembled WGS sequence"/>
</dbReference>
<dbReference type="EC" id="3.1.-.-" evidence="9"/>
<dbReference type="GO" id="GO:0046872">
    <property type="term" value="F:metal ion binding"/>
    <property type="evidence" value="ECO:0007669"/>
    <property type="project" value="UniProtKB-UniRule"/>
</dbReference>
<evidence type="ECO:0000313" key="10">
    <source>
        <dbReference type="EMBL" id="GEP84189.1"/>
    </source>
</evidence>
<feature type="binding site" evidence="9">
    <location>
        <position position="8"/>
    </location>
    <ligand>
        <name>Mg(2+)</name>
        <dbReference type="ChEBI" id="CHEBI:18420"/>
        <note>catalytic</note>
    </ligand>
</feature>
<evidence type="ECO:0000256" key="4">
    <source>
        <dbReference type="ARBA" id="ARBA00022723"/>
    </source>
</evidence>
<dbReference type="GO" id="GO:0004521">
    <property type="term" value="F:RNA endonuclease activity"/>
    <property type="evidence" value="ECO:0007669"/>
    <property type="project" value="InterPro"/>
</dbReference>
<evidence type="ECO:0000256" key="8">
    <source>
        <dbReference type="ARBA" id="ARBA00023118"/>
    </source>
</evidence>
<sequence>MRLFIMFDLPVETSRERRDYRKFVKFLLNEGYVRSQYSIYCKLILNRGTLNHQLSKLKQNLPSNGIVQTLIVTEKQFSDMTYLVGEPSTKYDVNTTERMLEL</sequence>
<evidence type="ECO:0000256" key="6">
    <source>
        <dbReference type="ARBA" id="ARBA00022801"/>
    </source>
</evidence>
<keyword evidence="5 9" id="KW-0255">Endonuclease</keyword>
<dbReference type="GO" id="GO:0051607">
    <property type="term" value="P:defense response to virus"/>
    <property type="evidence" value="ECO:0007669"/>
    <property type="project" value="UniProtKB-UniRule"/>
</dbReference>
<name>A0A512QL67_9STAP</name>
<dbReference type="SUPFAM" id="SSF143430">
    <property type="entry name" value="TTP0101/SSO1404-like"/>
    <property type="match status" value="1"/>
</dbReference>
<organism evidence="10 11">
    <name type="scientific">Staphylococcus piscifermentans</name>
    <dbReference type="NCBI Taxonomy" id="70258"/>
    <lineage>
        <taxon>Bacteria</taxon>
        <taxon>Bacillati</taxon>
        <taxon>Bacillota</taxon>
        <taxon>Bacilli</taxon>
        <taxon>Bacillales</taxon>
        <taxon>Staphylococcaceae</taxon>
        <taxon>Staphylococcus</taxon>
    </lineage>
</organism>
<reference evidence="10 11" key="1">
    <citation type="submission" date="2019-07" db="EMBL/GenBank/DDBJ databases">
        <title>Whole genome shotgun sequence of Staphylococcus piscifermentans NBRC 109625.</title>
        <authorList>
            <person name="Hosoyama A."/>
            <person name="Uohara A."/>
            <person name="Ohji S."/>
            <person name="Ichikawa N."/>
        </authorList>
    </citation>
    <scope>NUCLEOTIDE SEQUENCE [LARGE SCALE GENOMIC DNA]</scope>
    <source>
        <strain evidence="10 11">NBRC 109625</strain>
    </source>
</reference>
<evidence type="ECO:0000313" key="11">
    <source>
        <dbReference type="Proteomes" id="UP000321736"/>
    </source>
</evidence>
<keyword evidence="7 9" id="KW-0460">Magnesium</keyword>
<evidence type="ECO:0000256" key="3">
    <source>
        <dbReference type="ARBA" id="ARBA00022722"/>
    </source>
</evidence>
<dbReference type="GO" id="GO:0043571">
    <property type="term" value="P:maintenance of CRISPR repeat elements"/>
    <property type="evidence" value="ECO:0007669"/>
    <property type="project" value="UniProtKB-UniRule"/>
</dbReference>
<comment type="subunit">
    <text evidence="9">Homodimer, forms a heterotetramer with a Cas1 homodimer.</text>
</comment>
<comment type="similarity">
    <text evidence="2 9">Belongs to the CRISPR-associated endoribonuclease Cas2 protein family.</text>
</comment>
<keyword evidence="11" id="KW-1185">Reference proteome</keyword>
<protein>
    <recommendedName>
        <fullName evidence="9">CRISPR-associated endoribonuclease Cas2</fullName>
        <ecNumber evidence="9">3.1.-.-</ecNumber>
    </recommendedName>
</protein>
<accession>A0A512QL67</accession>
<dbReference type="HAMAP" id="MF_01471">
    <property type="entry name" value="Cas2"/>
    <property type="match status" value="1"/>
</dbReference>
<keyword evidence="6 9" id="KW-0378">Hydrolase</keyword>
<dbReference type="EMBL" id="BKAR01000006">
    <property type="protein sequence ID" value="GEP84189.1"/>
    <property type="molecule type" value="Genomic_DNA"/>
</dbReference>
<proteinExistence type="inferred from homology"/>
<dbReference type="NCBIfam" id="TIGR01573">
    <property type="entry name" value="cas2"/>
    <property type="match status" value="1"/>
</dbReference>
<comment type="caution">
    <text evidence="10">The sequence shown here is derived from an EMBL/GenBank/DDBJ whole genome shotgun (WGS) entry which is preliminary data.</text>
</comment>
<comment type="cofactor">
    <cofactor evidence="1 9">
        <name>Mg(2+)</name>
        <dbReference type="ChEBI" id="CHEBI:18420"/>
    </cofactor>
</comment>
<keyword evidence="8 9" id="KW-0051">Antiviral defense</keyword>
<evidence type="ECO:0000256" key="2">
    <source>
        <dbReference type="ARBA" id="ARBA00009959"/>
    </source>
</evidence>
<keyword evidence="3 9" id="KW-0540">Nuclease</keyword>
<evidence type="ECO:0000256" key="9">
    <source>
        <dbReference type="HAMAP-Rule" id="MF_01471"/>
    </source>
</evidence>
<evidence type="ECO:0000256" key="5">
    <source>
        <dbReference type="ARBA" id="ARBA00022759"/>
    </source>
</evidence>